<dbReference type="EMBL" id="JPQU01000045">
    <property type="protein sequence ID" value="KFE54430.1"/>
    <property type="molecule type" value="Genomic_DNA"/>
</dbReference>
<feature type="signal peptide" evidence="1">
    <location>
        <begin position="1"/>
        <end position="23"/>
    </location>
</feature>
<sequence>MKLEFARGLFVLGALAVASVAMAAWEEPGTKVLSAPHGEGHCPLPRVARIHDSAQPSQDLLLLMFGLAQGTTGQR</sequence>
<name>A0A085VG67_PSESX</name>
<proteinExistence type="predicted"/>
<evidence type="ECO:0008006" key="4">
    <source>
        <dbReference type="Google" id="ProtNLM"/>
    </source>
</evidence>
<dbReference type="RefSeq" id="WP_032629848.1">
    <property type="nucleotide sequence ID" value="NZ_JPQU01000045.1"/>
</dbReference>
<keyword evidence="1" id="KW-0732">Signal</keyword>
<reference evidence="2 3" key="1">
    <citation type="submission" date="2014-07" db="EMBL/GenBank/DDBJ databases">
        <title>Draft Genome Sequences of Environmental Pseudomonas syringae strains.</title>
        <authorList>
            <person name="Baltrus D.A."/>
            <person name="Berge O."/>
            <person name="Morris C."/>
        </authorList>
    </citation>
    <scope>NUCLEOTIDE SEQUENCE [LARGE SCALE GENOMIC DNA]</scope>
    <source>
        <strain evidence="2 3">GAW0119</strain>
    </source>
</reference>
<evidence type="ECO:0000256" key="1">
    <source>
        <dbReference type="SAM" id="SignalP"/>
    </source>
</evidence>
<evidence type="ECO:0000313" key="3">
    <source>
        <dbReference type="Proteomes" id="UP000028631"/>
    </source>
</evidence>
<protein>
    <recommendedName>
        <fullName evidence="4">Secreted protein</fullName>
    </recommendedName>
</protein>
<evidence type="ECO:0000313" key="2">
    <source>
        <dbReference type="EMBL" id="KFE54430.1"/>
    </source>
</evidence>
<feature type="chain" id="PRO_5001798715" description="Secreted protein" evidence="1">
    <location>
        <begin position="24"/>
        <end position="75"/>
    </location>
</feature>
<keyword evidence="3" id="KW-1185">Reference proteome</keyword>
<accession>A0A085VG67</accession>
<dbReference type="PATRIC" id="fig|317.175.peg.3520"/>
<dbReference type="Proteomes" id="UP000028631">
    <property type="component" value="Unassembled WGS sequence"/>
</dbReference>
<gene>
    <name evidence="2" type="ORF">IV01_16905</name>
</gene>
<comment type="caution">
    <text evidence="2">The sequence shown here is derived from an EMBL/GenBank/DDBJ whole genome shotgun (WGS) entry which is preliminary data.</text>
</comment>
<dbReference type="AlphaFoldDB" id="A0A085VG67"/>
<organism evidence="2 3">
    <name type="scientific">Pseudomonas syringae</name>
    <dbReference type="NCBI Taxonomy" id="317"/>
    <lineage>
        <taxon>Bacteria</taxon>
        <taxon>Pseudomonadati</taxon>
        <taxon>Pseudomonadota</taxon>
        <taxon>Gammaproteobacteria</taxon>
        <taxon>Pseudomonadales</taxon>
        <taxon>Pseudomonadaceae</taxon>
        <taxon>Pseudomonas</taxon>
    </lineage>
</organism>